<evidence type="ECO:0000256" key="1">
    <source>
        <dbReference type="SAM" id="MobiDB-lite"/>
    </source>
</evidence>
<feature type="region of interest" description="Disordered" evidence="1">
    <location>
        <begin position="55"/>
        <end position="87"/>
    </location>
</feature>
<evidence type="ECO:0000313" key="2">
    <source>
        <dbReference type="EMBL" id="KAJ7302532.1"/>
    </source>
</evidence>
<accession>A0AAD6Z100</accession>
<sequence length="202" mass="22421">MISGGDGLLLAEGNSGESCAIRVRLDSEPQQSSGIGAETEIGVLTGDTALLRETNEKAESGAPRRSQKSGSSLAAPRLWRRDGRREKRETDGINDQIRLVGRIANILFFRRCILFSLSHKKHVNNVERRLEINGGLLSTFITHLQLANRNANTLAVGFVYKFLYCTYFELGNQFPVFESSTAMLRRSQNSGKPITHWHCSAV</sequence>
<name>A0AAD6Z100_9AGAR</name>
<keyword evidence="3" id="KW-1185">Reference proteome</keyword>
<dbReference type="Proteomes" id="UP001218218">
    <property type="component" value="Unassembled WGS sequence"/>
</dbReference>
<gene>
    <name evidence="2" type="ORF">DFH08DRAFT_826551</name>
</gene>
<proteinExistence type="predicted"/>
<organism evidence="2 3">
    <name type="scientific">Mycena albidolilacea</name>
    <dbReference type="NCBI Taxonomy" id="1033008"/>
    <lineage>
        <taxon>Eukaryota</taxon>
        <taxon>Fungi</taxon>
        <taxon>Dikarya</taxon>
        <taxon>Basidiomycota</taxon>
        <taxon>Agaricomycotina</taxon>
        <taxon>Agaricomycetes</taxon>
        <taxon>Agaricomycetidae</taxon>
        <taxon>Agaricales</taxon>
        <taxon>Marasmiineae</taxon>
        <taxon>Mycenaceae</taxon>
        <taxon>Mycena</taxon>
    </lineage>
</organism>
<reference evidence="2" key="1">
    <citation type="submission" date="2023-03" db="EMBL/GenBank/DDBJ databases">
        <title>Massive genome expansion in bonnet fungi (Mycena s.s.) driven by repeated elements and novel gene families across ecological guilds.</title>
        <authorList>
            <consortium name="Lawrence Berkeley National Laboratory"/>
            <person name="Harder C.B."/>
            <person name="Miyauchi S."/>
            <person name="Viragh M."/>
            <person name="Kuo A."/>
            <person name="Thoen E."/>
            <person name="Andreopoulos B."/>
            <person name="Lu D."/>
            <person name="Skrede I."/>
            <person name="Drula E."/>
            <person name="Henrissat B."/>
            <person name="Morin E."/>
            <person name="Kohler A."/>
            <person name="Barry K."/>
            <person name="LaButti K."/>
            <person name="Morin E."/>
            <person name="Salamov A."/>
            <person name="Lipzen A."/>
            <person name="Mereny Z."/>
            <person name="Hegedus B."/>
            <person name="Baldrian P."/>
            <person name="Stursova M."/>
            <person name="Weitz H."/>
            <person name="Taylor A."/>
            <person name="Grigoriev I.V."/>
            <person name="Nagy L.G."/>
            <person name="Martin F."/>
            <person name="Kauserud H."/>
        </authorList>
    </citation>
    <scope>NUCLEOTIDE SEQUENCE</scope>
    <source>
        <strain evidence="2">CBHHK002</strain>
    </source>
</reference>
<dbReference type="EMBL" id="JARIHO010000115">
    <property type="protein sequence ID" value="KAJ7302532.1"/>
    <property type="molecule type" value="Genomic_DNA"/>
</dbReference>
<dbReference type="AlphaFoldDB" id="A0AAD6Z100"/>
<protein>
    <submittedName>
        <fullName evidence="2">Uncharacterized protein</fullName>
    </submittedName>
</protein>
<comment type="caution">
    <text evidence="2">The sequence shown here is derived from an EMBL/GenBank/DDBJ whole genome shotgun (WGS) entry which is preliminary data.</text>
</comment>
<evidence type="ECO:0000313" key="3">
    <source>
        <dbReference type="Proteomes" id="UP001218218"/>
    </source>
</evidence>